<dbReference type="GO" id="GO:0003676">
    <property type="term" value="F:nucleic acid binding"/>
    <property type="evidence" value="ECO:0007669"/>
    <property type="project" value="InterPro"/>
</dbReference>
<dbReference type="Gene3D" id="3.30.420.10">
    <property type="entry name" value="Ribonuclease H-like superfamily/Ribonuclease H"/>
    <property type="match status" value="1"/>
</dbReference>
<sequence>MCYDLNEQGNDQEMGANGGLEGFNGNVEGANEGAPDFSTIIAQQLHDLLPVMLAQVGNQGNVENQNGNVVSENVQENVRNVLVNGNWVENVQDMSGCSIDQKVKYTAGTFVGKALTWWNSQIRTLSQEVAVRGCWDEKMRQLNSAKAKDKKQREIVVVRDFPEVFPDELPGLPPIREIKGVFGTTQGTQRQMFYSTKLITLGSTGVVCRKKDGSLRMCIDYKELNKLTVKNRYPVPRIDDLFDQLQGSQFFSKIDLRSGYHQLTVHEDDIPNTAFRTHDILIYSKTQEEHVEHLRLVLELLKKEKLYAKLSMCEFWLREVQFLEHVINGNGIHVDPSKIEAVKNWKSPRTLTEKCKTFDWGEERELAFQTLKDKLCNAHVLALHEGPKDFVVYCDVSGIGLGCVLMQIGNVVADALSRKERVKPKRVRAMNLILQPSGLLQQHEIPVWKWEGITMDFVTKFPRTSSGHDTIWAIVDRLTKSAYFLPMHEEYEMERLARLYLNEIVARHGVLILIISDRDSHFTSRFWQSIQEALGTRLDMNFEGSWDVHIPLVEFSYNNSYNSSVRCASFEALHGRKCRSLIMWTEVGEGQLIGPELVHETTEKISQIKDRLKAARVVRFGKKGKLAPNFVGPFEIIEKVGPVAYRLDLPKELNGVHDTFHVSNLKKCLADPTLEFKKLKRSRIAIVKVRWNSKRGPEFTWEREDQMKLKYPHLFCDISG</sequence>
<evidence type="ECO:0000259" key="3">
    <source>
        <dbReference type="Pfam" id="PF00078"/>
    </source>
</evidence>
<dbReference type="PANTHER" id="PTHR37984:SF5">
    <property type="entry name" value="PROTEIN NYNRIN-LIKE"/>
    <property type="match status" value="1"/>
</dbReference>
<dbReference type="InterPro" id="IPR056924">
    <property type="entry name" value="SH3_Tf2-1"/>
</dbReference>
<keyword evidence="6" id="KW-0548">Nucleotidyltransferase</keyword>
<evidence type="ECO:0000256" key="2">
    <source>
        <dbReference type="SAM" id="MobiDB-lite"/>
    </source>
</evidence>
<keyword evidence="1" id="KW-0511">Multifunctional enzyme</keyword>
<dbReference type="GO" id="GO:0003964">
    <property type="term" value="F:RNA-directed DNA polymerase activity"/>
    <property type="evidence" value="ECO:0007669"/>
    <property type="project" value="UniProtKB-KW"/>
</dbReference>
<evidence type="ECO:0000259" key="4">
    <source>
        <dbReference type="Pfam" id="PF17919"/>
    </source>
</evidence>
<dbReference type="Gene3D" id="3.10.10.10">
    <property type="entry name" value="HIV Type 1 Reverse Transcriptase, subunit A, domain 1"/>
    <property type="match status" value="1"/>
</dbReference>
<name>A0A6L2KET6_TANCI</name>
<dbReference type="AlphaFoldDB" id="A0A6L2KET6"/>
<dbReference type="InterPro" id="IPR041577">
    <property type="entry name" value="RT_RNaseH_2"/>
</dbReference>
<evidence type="ECO:0000313" key="6">
    <source>
        <dbReference type="EMBL" id="GEU47419.1"/>
    </source>
</evidence>
<feature type="domain" description="Reverse transcriptase/retrotransposon-derived protein RNase H-like" evidence="4">
    <location>
        <begin position="360"/>
        <end position="410"/>
    </location>
</feature>
<dbReference type="SUPFAM" id="SSF53098">
    <property type="entry name" value="Ribonuclease H-like"/>
    <property type="match status" value="1"/>
</dbReference>
<feature type="domain" description="Reverse transcriptase" evidence="3">
    <location>
        <begin position="209"/>
        <end position="278"/>
    </location>
</feature>
<dbReference type="InterPro" id="IPR050951">
    <property type="entry name" value="Retrovirus_Pol_polyprotein"/>
</dbReference>
<dbReference type="InterPro" id="IPR012337">
    <property type="entry name" value="RNaseH-like_sf"/>
</dbReference>
<dbReference type="CDD" id="cd01647">
    <property type="entry name" value="RT_LTR"/>
    <property type="match status" value="1"/>
</dbReference>
<protein>
    <submittedName>
        <fullName evidence="6">Putative reverse transcriptase domain-containing protein</fullName>
    </submittedName>
</protein>
<evidence type="ECO:0000256" key="1">
    <source>
        <dbReference type="ARBA" id="ARBA00023268"/>
    </source>
</evidence>
<organism evidence="6">
    <name type="scientific">Tanacetum cinerariifolium</name>
    <name type="common">Dalmatian daisy</name>
    <name type="synonym">Chrysanthemum cinerariifolium</name>
    <dbReference type="NCBI Taxonomy" id="118510"/>
    <lineage>
        <taxon>Eukaryota</taxon>
        <taxon>Viridiplantae</taxon>
        <taxon>Streptophyta</taxon>
        <taxon>Embryophyta</taxon>
        <taxon>Tracheophyta</taxon>
        <taxon>Spermatophyta</taxon>
        <taxon>Magnoliopsida</taxon>
        <taxon>eudicotyledons</taxon>
        <taxon>Gunneridae</taxon>
        <taxon>Pentapetalae</taxon>
        <taxon>asterids</taxon>
        <taxon>campanulids</taxon>
        <taxon>Asterales</taxon>
        <taxon>Asteraceae</taxon>
        <taxon>Asteroideae</taxon>
        <taxon>Anthemideae</taxon>
        <taxon>Anthemidinae</taxon>
        <taxon>Tanacetum</taxon>
    </lineage>
</organism>
<evidence type="ECO:0000259" key="5">
    <source>
        <dbReference type="Pfam" id="PF24626"/>
    </source>
</evidence>
<dbReference type="PANTHER" id="PTHR37984">
    <property type="entry name" value="PROTEIN CBG26694"/>
    <property type="match status" value="1"/>
</dbReference>
<keyword evidence="6" id="KW-0695">RNA-directed DNA polymerase</keyword>
<reference evidence="6" key="1">
    <citation type="journal article" date="2019" name="Sci. Rep.">
        <title>Draft genome of Tanacetum cinerariifolium, the natural source of mosquito coil.</title>
        <authorList>
            <person name="Yamashiro T."/>
            <person name="Shiraishi A."/>
            <person name="Satake H."/>
            <person name="Nakayama K."/>
        </authorList>
    </citation>
    <scope>NUCLEOTIDE SEQUENCE</scope>
</reference>
<comment type="caution">
    <text evidence="6">The sequence shown here is derived from an EMBL/GenBank/DDBJ whole genome shotgun (WGS) entry which is preliminary data.</text>
</comment>
<dbReference type="InterPro" id="IPR043128">
    <property type="entry name" value="Rev_trsase/Diguanyl_cyclase"/>
</dbReference>
<dbReference type="InterPro" id="IPR036397">
    <property type="entry name" value="RNaseH_sf"/>
</dbReference>
<dbReference type="SUPFAM" id="SSF56672">
    <property type="entry name" value="DNA/RNA polymerases"/>
    <property type="match status" value="1"/>
</dbReference>
<keyword evidence="6" id="KW-0808">Transferase</keyword>
<feature type="domain" description="Tf2-1-like SH3-like" evidence="5">
    <location>
        <begin position="612"/>
        <end position="668"/>
    </location>
</feature>
<gene>
    <name evidence="6" type="ORF">Tci_019397</name>
</gene>
<dbReference type="FunFam" id="3.30.70.270:FF:000003">
    <property type="entry name" value="Transposon Ty3-G Gag-Pol polyprotein"/>
    <property type="match status" value="1"/>
</dbReference>
<proteinExistence type="predicted"/>
<accession>A0A6L2KET6</accession>
<dbReference type="Pfam" id="PF17919">
    <property type="entry name" value="RT_RNaseH_2"/>
    <property type="match status" value="1"/>
</dbReference>
<dbReference type="Pfam" id="PF00078">
    <property type="entry name" value="RVT_1"/>
    <property type="match status" value="1"/>
</dbReference>
<dbReference type="Pfam" id="PF24626">
    <property type="entry name" value="SH3_Tf2-1"/>
    <property type="match status" value="1"/>
</dbReference>
<dbReference type="EMBL" id="BKCJ010002269">
    <property type="protein sequence ID" value="GEU47419.1"/>
    <property type="molecule type" value="Genomic_DNA"/>
</dbReference>
<feature type="region of interest" description="Disordered" evidence="2">
    <location>
        <begin position="1"/>
        <end position="22"/>
    </location>
</feature>
<dbReference type="InterPro" id="IPR000477">
    <property type="entry name" value="RT_dom"/>
</dbReference>
<dbReference type="Gene3D" id="3.30.70.270">
    <property type="match status" value="2"/>
</dbReference>
<dbReference type="InterPro" id="IPR043502">
    <property type="entry name" value="DNA/RNA_pol_sf"/>
</dbReference>